<organism evidence="5 6">
    <name type="scientific">Cristinia sonorae</name>
    <dbReference type="NCBI Taxonomy" id="1940300"/>
    <lineage>
        <taxon>Eukaryota</taxon>
        <taxon>Fungi</taxon>
        <taxon>Dikarya</taxon>
        <taxon>Basidiomycota</taxon>
        <taxon>Agaricomycotina</taxon>
        <taxon>Agaricomycetes</taxon>
        <taxon>Agaricomycetidae</taxon>
        <taxon>Agaricales</taxon>
        <taxon>Pleurotineae</taxon>
        <taxon>Stephanosporaceae</taxon>
        <taxon>Cristinia</taxon>
    </lineage>
</organism>
<dbReference type="PANTHER" id="PTHR42735:SF4">
    <property type="entry name" value="PYRIDOXAL PHOSPHATE-DEPENDENT DECARBOXYLASE FAMILY PROTEIN"/>
    <property type="match status" value="1"/>
</dbReference>
<name>A0A8K0UMS8_9AGAR</name>
<dbReference type="InterPro" id="IPR015424">
    <property type="entry name" value="PyrdxlP-dep_Trfase"/>
</dbReference>
<sequence>MEPRPQPGDSNAVGAWFLGPQGENTSALVTFLTSALNHHINGRRNYFPEDASSIPPQMQATDAFRGNMANLQALIDDLGPKLAEHGAPFWNPRYNAHMTMDTSLPGIVGYFTAMLSNPNNVAVEASPLTTVIETSVGKDLANLVGYNIDIAEGNPIGWGHITCDGSVANLESIWAARNLKFYPLSLRLAMKKELSFIAESFVVPTCTQLPDDGSEPKLLKDFTTWELLNITPSNILDIPTRLTDQYSITPQFLQDALKPYLAQTLGKDRLEKEYDIGSMAYFASAAMHYSWPKGMAITGIGSENMIAVNVDHSARMDPEDLRRRLQECLDAKDEQGNPCPRAVYAVMAIIGSTEHGACDPLKDILDIREEFRQKGLSFVVHADGAWGTYFTTVVPQDVLDASLKLSNEFSGSQSMSSNEYHKARHDNFVPTAPLKTKTIESIAHLRFCDSITVDPHKSGYIQYPAGGLLYRDQRMRYQVTWTSPIVYRNELESIGVYGVEGSKPGAAPVATWFSHQIIGLDTKGYGQLLGETLFSAVRMYAHLATMSTSTSEFIVRPLNLLPAEMHGTPEEIEAQKNLIREKVLSVSNRELVNDADTWKLVVDMGSDLSINAFAVNFKIGDTVNEDIVEANYLNKRIFEALSITDANSDRKPDLILTSTVLSHKSYGKCLTALKDRLGLKGDQDLYTLVNVVMSPWPTATGLTTSVAQSLQDTIIKEREVSVLRNMLTDDFHAFVLQGTDEMFAVHLAMFNLENHRMQLIITGTLSSDMKGTYTQARESNPDTVYLLVHDTATTLSKILAAKEFDARIEPFSPNGRQPPIAKGKITDVKVIVCKKLNSKYLTPYPTRSMPFALYGTDIQTHIDHVYTAFPNIHMSADQVTVDNLDNDWSRNPLLYIHLPLPESAMQPFPSNYDRATAATPFFFRAGATFKNVLISKDVEGRDVVVASTTVTLGKNIFVDTDMLNEDPELKENSEGELGKTTLAAPFYQLESFVGGTHQHHASRPTRAVHPKQHHVDYVNALKSKVNAGRVV</sequence>
<dbReference type="AlphaFoldDB" id="A0A8K0UMS8"/>
<evidence type="ECO:0000256" key="3">
    <source>
        <dbReference type="ARBA" id="ARBA00023239"/>
    </source>
</evidence>
<dbReference type="Pfam" id="PF00282">
    <property type="entry name" value="Pyridoxal_deC"/>
    <property type="match status" value="1"/>
</dbReference>
<dbReference type="Gene3D" id="3.40.640.10">
    <property type="entry name" value="Type I PLP-dependent aspartate aminotransferase-like (Major domain)"/>
    <property type="match status" value="1"/>
</dbReference>
<keyword evidence="2 4" id="KW-0663">Pyridoxal phosphate</keyword>
<proteinExistence type="predicted"/>
<keyword evidence="6" id="KW-1185">Reference proteome</keyword>
<evidence type="ECO:0000313" key="5">
    <source>
        <dbReference type="EMBL" id="KAH8099817.1"/>
    </source>
</evidence>
<comment type="caution">
    <text evidence="5">The sequence shown here is derived from an EMBL/GenBank/DDBJ whole genome shotgun (WGS) entry which is preliminary data.</text>
</comment>
<dbReference type="SUPFAM" id="SSF53383">
    <property type="entry name" value="PLP-dependent transferases"/>
    <property type="match status" value="1"/>
</dbReference>
<protein>
    <submittedName>
        <fullName evidence="5">Pyridoxal phosphate-dependent transferase</fullName>
    </submittedName>
</protein>
<dbReference type="GO" id="GO:0016740">
    <property type="term" value="F:transferase activity"/>
    <property type="evidence" value="ECO:0007669"/>
    <property type="project" value="UniProtKB-KW"/>
</dbReference>
<accession>A0A8K0UMS8</accession>
<evidence type="ECO:0000256" key="2">
    <source>
        <dbReference type="ARBA" id="ARBA00022898"/>
    </source>
</evidence>
<dbReference type="GO" id="GO:0030170">
    <property type="term" value="F:pyridoxal phosphate binding"/>
    <property type="evidence" value="ECO:0007669"/>
    <property type="project" value="InterPro"/>
</dbReference>
<dbReference type="InterPro" id="IPR002129">
    <property type="entry name" value="PyrdxlP-dep_de-COase"/>
</dbReference>
<dbReference type="PANTHER" id="PTHR42735">
    <property type="match status" value="1"/>
</dbReference>
<dbReference type="InterPro" id="IPR015421">
    <property type="entry name" value="PyrdxlP-dep_Trfase_major"/>
</dbReference>
<dbReference type="GO" id="GO:0019752">
    <property type="term" value="P:carboxylic acid metabolic process"/>
    <property type="evidence" value="ECO:0007669"/>
    <property type="project" value="InterPro"/>
</dbReference>
<evidence type="ECO:0000256" key="1">
    <source>
        <dbReference type="ARBA" id="ARBA00001933"/>
    </source>
</evidence>
<gene>
    <name evidence="5" type="ORF">BXZ70DRAFT_218640</name>
</gene>
<reference evidence="5" key="1">
    <citation type="journal article" date="2021" name="New Phytol.">
        <title>Evolutionary innovations through gain and loss of genes in the ectomycorrhizal Boletales.</title>
        <authorList>
            <person name="Wu G."/>
            <person name="Miyauchi S."/>
            <person name="Morin E."/>
            <person name="Kuo A."/>
            <person name="Drula E."/>
            <person name="Varga T."/>
            <person name="Kohler A."/>
            <person name="Feng B."/>
            <person name="Cao Y."/>
            <person name="Lipzen A."/>
            <person name="Daum C."/>
            <person name="Hundley H."/>
            <person name="Pangilinan J."/>
            <person name="Johnson J."/>
            <person name="Barry K."/>
            <person name="LaButti K."/>
            <person name="Ng V."/>
            <person name="Ahrendt S."/>
            <person name="Min B."/>
            <person name="Choi I.G."/>
            <person name="Park H."/>
            <person name="Plett J.M."/>
            <person name="Magnuson J."/>
            <person name="Spatafora J.W."/>
            <person name="Nagy L.G."/>
            <person name="Henrissat B."/>
            <person name="Grigoriev I.V."/>
            <person name="Yang Z.L."/>
            <person name="Xu J."/>
            <person name="Martin F.M."/>
        </authorList>
    </citation>
    <scope>NUCLEOTIDE SEQUENCE</scope>
    <source>
        <strain evidence="5">KKN 215</strain>
    </source>
</reference>
<dbReference type="EMBL" id="JAEVFJ010000018">
    <property type="protein sequence ID" value="KAH8099817.1"/>
    <property type="molecule type" value="Genomic_DNA"/>
</dbReference>
<comment type="cofactor">
    <cofactor evidence="1 4">
        <name>pyridoxal 5'-phosphate</name>
        <dbReference type="ChEBI" id="CHEBI:597326"/>
    </cofactor>
</comment>
<feature type="modified residue" description="N6-(pyridoxal phosphate)lysine" evidence="4">
    <location>
        <position position="457"/>
    </location>
</feature>
<dbReference type="InterPro" id="IPR050477">
    <property type="entry name" value="GrpII_AminoAcid_Decarb"/>
</dbReference>
<dbReference type="Proteomes" id="UP000813824">
    <property type="component" value="Unassembled WGS sequence"/>
</dbReference>
<keyword evidence="5" id="KW-0808">Transferase</keyword>
<evidence type="ECO:0000313" key="6">
    <source>
        <dbReference type="Proteomes" id="UP000813824"/>
    </source>
</evidence>
<keyword evidence="3" id="KW-0456">Lyase</keyword>
<dbReference type="GO" id="GO:0016830">
    <property type="term" value="F:carbon-carbon lyase activity"/>
    <property type="evidence" value="ECO:0007669"/>
    <property type="project" value="InterPro"/>
</dbReference>
<dbReference type="OrthoDB" id="2161780at2759"/>
<evidence type="ECO:0000256" key="4">
    <source>
        <dbReference type="PIRSR" id="PIRSR602129-50"/>
    </source>
</evidence>